<keyword evidence="2" id="KW-1185">Reference proteome</keyword>
<comment type="caution">
    <text evidence="1">The sequence shown here is derived from an EMBL/GenBank/DDBJ whole genome shotgun (WGS) entry which is preliminary data.</text>
</comment>
<proteinExistence type="predicted"/>
<accession>A0A401UUZ9</accession>
<evidence type="ECO:0000313" key="1">
    <source>
        <dbReference type="EMBL" id="GCD18487.1"/>
    </source>
</evidence>
<organism evidence="1 2">
    <name type="scientific">Cellulomonas algicola</name>
    <dbReference type="NCBI Taxonomy" id="2071633"/>
    <lineage>
        <taxon>Bacteria</taxon>
        <taxon>Bacillati</taxon>
        <taxon>Actinomycetota</taxon>
        <taxon>Actinomycetes</taxon>
        <taxon>Micrococcales</taxon>
        <taxon>Cellulomonadaceae</taxon>
        <taxon>Cellulomonas</taxon>
    </lineage>
</organism>
<gene>
    <name evidence="1" type="ORF">CTKZ_00490</name>
</gene>
<reference evidence="1 2" key="1">
    <citation type="submission" date="2018-11" db="EMBL/GenBank/DDBJ databases">
        <title>Draft genome sequence of Cellulomonas takizawaensis strain TKZ-21.</title>
        <authorList>
            <person name="Yamamura H."/>
            <person name="Hayashi T."/>
            <person name="Hamada M."/>
            <person name="Serisawa Y."/>
            <person name="Matsuyama K."/>
            <person name="Nakagawa Y."/>
            <person name="Otoguro M."/>
            <person name="Yanagida F."/>
            <person name="Hayakawa M."/>
        </authorList>
    </citation>
    <scope>NUCLEOTIDE SEQUENCE [LARGE SCALE GENOMIC DNA]</scope>
    <source>
        <strain evidence="1 2">TKZ-21</strain>
    </source>
</reference>
<sequence>MVGVAAPAQAADFTVYSTTYKSSVYYNDGNNTLRLCDVVDRDGDGAHISTSLGHWTYVYNGCTWIQNVPDNVRMTVDVCDWIYMSSNRNRWFCQSITITS</sequence>
<dbReference type="EMBL" id="BHYL01000005">
    <property type="protein sequence ID" value="GCD18487.1"/>
    <property type="molecule type" value="Genomic_DNA"/>
</dbReference>
<dbReference type="AlphaFoldDB" id="A0A401UUZ9"/>
<protein>
    <submittedName>
        <fullName evidence="1">Uncharacterized protein</fullName>
    </submittedName>
</protein>
<name>A0A401UUZ9_9CELL</name>
<evidence type="ECO:0000313" key="2">
    <source>
        <dbReference type="Proteomes" id="UP000288246"/>
    </source>
</evidence>
<dbReference type="Proteomes" id="UP000288246">
    <property type="component" value="Unassembled WGS sequence"/>
</dbReference>